<organism evidence="6 7">
    <name type="scientific">Oceanimonas smirnovii</name>
    <dbReference type="NCBI Taxonomy" id="264574"/>
    <lineage>
        <taxon>Bacteria</taxon>
        <taxon>Pseudomonadati</taxon>
        <taxon>Pseudomonadota</taxon>
        <taxon>Gammaproteobacteria</taxon>
        <taxon>Aeromonadales</taxon>
        <taxon>Aeromonadaceae</taxon>
        <taxon>Oceanimonas</taxon>
    </lineage>
</organism>
<feature type="chain" id="PRO_5045341167" evidence="4">
    <location>
        <begin position="19"/>
        <end position="244"/>
    </location>
</feature>
<evidence type="ECO:0000313" key="6">
    <source>
        <dbReference type="EMBL" id="MFH7564847.1"/>
    </source>
</evidence>
<proteinExistence type="predicted"/>
<keyword evidence="3" id="KW-0378">Hydrolase</keyword>
<dbReference type="InterPro" id="IPR035437">
    <property type="entry name" value="SNase_OB-fold_sf"/>
</dbReference>
<dbReference type="PANTHER" id="PTHR12302:SF3">
    <property type="entry name" value="SERINE_THREONINE-PROTEIN KINASE 31"/>
    <property type="match status" value="1"/>
</dbReference>
<sequence>MLVPALFFLLLLPFGLQASCPQFSKYETANVKKVIDGDTVYLADGRRIRLVGIDTPELYKNGRLAPEPGAEKAHRWLSNKLPEKSQMKLVFAVKRRDDYGRLLAYPLTNSGQLLVKSMLAAGLGELMLFEPNHKYWRCLLAAEQQARRHNRGIWSRALPATPVNRRWQHLLVTVQSVHVRHDKITLISRSGLTLHSGRRLPAIWRGQLARLTPGDRLFVRGEPRKQKAGWQLWLNQPWQFYREK</sequence>
<protein>
    <submittedName>
        <fullName evidence="6">Thermonuclease family protein</fullName>
    </submittedName>
</protein>
<dbReference type="EMBL" id="JBGFTR010000007">
    <property type="protein sequence ID" value="MFH7564847.1"/>
    <property type="molecule type" value="Genomic_DNA"/>
</dbReference>
<dbReference type="Proteomes" id="UP001610706">
    <property type="component" value="Unassembled WGS sequence"/>
</dbReference>
<feature type="domain" description="TNase-like" evidence="5">
    <location>
        <begin position="25"/>
        <end position="156"/>
    </location>
</feature>
<evidence type="ECO:0000259" key="5">
    <source>
        <dbReference type="PROSITE" id="PS50830"/>
    </source>
</evidence>
<keyword evidence="1" id="KW-0540">Nuclease</keyword>
<gene>
    <name evidence="6" type="ORF">AB9R89_05850</name>
</gene>
<dbReference type="Gene3D" id="2.40.50.90">
    <property type="match status" value="1"/>
</dbReference>
<evidence type="ECO:0000313" key="7">
    <source>
        <dbReference type="Proteomes" id="UP001610706"/>
    </source>
</evidence>
<feature type="signal peptide" evidence="4">
    <location>
        <begin position="1"/>
        <end position="18"/>
    </location>
</feature>
<evidence type="ECO:0000256" key="1">
    <source>
        <dbReference type="ARBA" id="ARBA00022722"/>
    </source>
</evidence>
<dbReference type="PROSITE" id="PS50830">
    <property type="entry name" value="TNASE_3"/>
    <property type="match status" value="1"/>
</dbReference>
<reference evidence="6 7" key="1">
    <citation type="submission" date="2024-08" db="EMBL/GenBank/DDBJ databases">
        <title>Oceanimonas smirnovii Genome sequencing and assembly.</title>
        <authorList>
            <person name="Tang B."/>
        </authorList>
    </citation>
    <scope>NUCLEOTIDE SEQUENCE [LARGE SCALE GENOMIC DNA]</scope>
    <source>
        <strain evidence="6 7">OS2020-119</strain>
    </source>
</reference>
<dbReference type="PANTHER" id="PTHR12302">
    <property type="entry name" value="EBNA2 BINDING PROTEIN P100"/>
    <property type="match status" value="1"/>
</dbReference>
<dbReference type="InterPro" id="IPR016071">
    <property type="entry name" value="Staphylococal_nuclease_OB-fold"/>
</dbReference>
<accession>A0ABW7P055</accession>
<keyword evidence="4" id="KW-0732">Signal</keyword>
<dbReference type="SMART" id="SM00318">
    <property type="entry name" value="SNc"/>
    <property type="match status" value="1"/>
</dbReference>
<comment type="caution">
    <text evidence="6">The sequence shown here is derived from an EMBL/GenBank/DDBJ whole genome shotgun (WGS) entry which is preliminary data.</text>
</comment>
<evidence type="ECO:0000256" key="2">
    <source>
        <dbReference type="ARBA" id="ARBA00022759"/>
    </source>
</evidence>
<keyword evidence="2" id="KW-0255">Endonuclease</keyword>
<evidence type="ECO:0000256" key="3">
    <source>
        <dbReference type="ARBA" id="ARBA00022801"/>
    </source>
</evidence>
<dbReference type="Pfam" id="PF00565">
    <property type="entry name" value="SNase"/>
    <property type="match status" value="1"/>
</dbReference>
<evidence type="ECO:0000256" key="4">
    <source>
        <dbReference type="SAM" id="SignalP"/>
    </source>
</evidence>
<keyword evidence="7" id="KW-1185">Reference proteome</keyword>
<dbReference type="SUPFAM" id="SSF50199">
    <property type="entry name" value="Staphylococcal nuclease"/>
    <property type="match status" value="1"/>
</dbReference>
<dbReference type="RefSeq" id="WP_317075617.1">
    <property type="nucleotide sequence ID" value="NZ_CP166302.1"/>
</dbReference>
<name>A0ABW7P055_9GAMM</name>